<proteinExistence type="predicted"/>
<dbReference type="EMBL" id="CP136051">
    <property type="protein sequence ID" value="WOK08428.1"/>
    <property type="molecule type" value="Genomic_DNA"/>
</dbReference>
<gene>
    <name evidence="1" type="ORF">RT717_07230</name>
</gene>
<dbReference type="Proteomes" id="UP001302349">
    <property type="component" value="Chromosome"/>
</dbReference>
<keyword evidence="2" id="KW-1185">Reference proteome</keyword>
<organism evidence="1 2">
    <name type="scientific">Imperialibacter roseus</name>
    <dbReference type="NCBI Taxonomy" id="1324217"/>
    <lineage>
        <taxon>Bacteria</taxon>
        <taxon>Pseudomonadati</taxon>
        <taxon>Bacteroidota</taxon>
        <taxon>Cytophagia</taxon>
        <taxon>Cytophagales</taxon>
        <taxon>Flammeovirgaceae</taxon>
        <taxon>Imperialibacter</taxon>
    </lineage>
</organism>
<name>A0ABZ0ITS4_9BACT</name>
<evidence type="ECO:0000313" key="1">
    <source>
        <dbReference type="EMBL" id="WOK08428.1"/>
    </source>
</evidence>
<reference evidence="1 2" key="1">
    <citation type="journal article" date="2023" name="Microbiol. Resour. Announc.">
        <title>Complete Genome Sequence of Imperialibacter roseus strain P4T.</title>
        <authorList>
            <person name="Tizabi D.R."/>
            <person name="Bachvaroff T."/>
            <person name="Hill R.T."/>
        </authorList>
    </citation>
    <scope>NUCLEOTIDE SEQUENCE [LARGE SCALE GENOMIC DNA]</scope>
    <source>
        <strain evidence="1 2">P4T</strain>
    </source>
</reference>
<dbReference type="RefSeq" id="WP_317491069.1">
    <property type="nucleotide sequence ID" value="NZ_CP136051.1"/>
</dbReference>
<sequence length="202" mass="23022">MSLKAYLLILLLPISHLCRGQIEVDTSFRSISLKLTLDDGYRSLTFRKNGDSDTAIFLNYFVSKNTGDRTNLSDEIPNIRILWDSATQLIPIRLTSANIGYPLEYDDVLQNQIAAFNASGEWKAHVNKNGKKLDYKLIRQVMIDHHVYGPFEDLLAAYGYALTDLSTEKHGFVTNEKLKELVRNPDEVIPVPYMVWLTISIQ</sequence>
<evidence type="ECO:0000313" key="2">
    <source>
        <dbReference type="Proteomes" id="UP001302349"/>
    </source>
</evidence>
<protein>
    <submittedName>
        <fullName evidence="1">Uncharacterized protein</fullName>
    </submittedName>
</protein>
<accession>A0ABZ0ITS4</accession>